<dbReference type="AlphaFoldDB" id="A0A3N4MHS2"/>
<organism evidence="5 6">
    <name type="scientific">Chitinophaga barathri</name>
    <dbReference type="NCBI Taxonomy" id="1647451"/>
    <lineage>
        <taxon>Bacteria</taxon>
        <taxon>Pseudomonadati</taxon>
        <taxon>Bacteroidota</taxon>
        <taxon>Chitinophagia</taxon>
        <taxon>Chitinophagales</taxon>
        <taxon>Chitinophagaceae</taxon>
        <taxon>Chitinophaga</taxon>
    </lineage>
</organism>
<proteinExistence type="predicted"/>
<evidence type="ECO:0000256" key="1">
    <source>
        <dbReference type="ARBA" id="ARBA00022448"/>
    </source>
</evidence>
<dbReference type="CDD" id="cd03230">
    <property type="entry name" value="ABC_DR_subfamily_A"/>
    <property type="match status" value="1"/>
</dbReference>
<dbReference type="Proteomes" id="UP000279089">
    <property type="component" value="Unassembled WGS sequence"/>
</dbReference>
<dbReference type="InterPro" id="IPR027417">
    <property type="entry name" value="P-loop_NTPase"/>
</dbReference>
<name>A0A3N4MHS2_9BACT</name>
<keyword evidence="1" id="KW-0813">Transport</keyword>
<evidence type="ECO:0000256" key="2">
    <source>
        <dbReference type="ARBA" id="ARBA00022741"/>
    </source>
</evidence>
<protein>
    <submittedName>
        <fullName evidence="5">ABC transporter ATP-binding protein</fullName>
    </submittedName>
</protein>
<dbReference type="InterPro" id="IPR003439">
    <property type="entry name" value="ABC_transporter-like_ATP-bd"/>
</dbReference>
<dbReference type="InterPro" id="IPR051782">
    <property type="entry name" value="ABC_Transporter_VariousFunc"/>
</dbReference>
<evidence type="ECO:0000259" key="4">
    <source>
        <dbReference type="PROSITE" id="PS50893"/>
    </source>
</evidence>
<comment type="caution">
    <text evidence="5">The sequence shown here is derived from an EMBL/GenBank/DDBJ whole genome shotgun (WGS) entry which is preliminary data.</text>
</comment>
<evidence type="ECO:0000256" key="3">
    <source>
        <dbReference type="ARBA" id="ARBA00022840"/>
    </source>
</evidence>
<dbReference type="PROSITE" id="PS50893">
    <property type="entry name" value="ABC_TRANSPORTER_2"/>
    <property type="match status" value="1"/>
</dbReference>
<dbReference type="InterPro" id="IPR003593">
    <property type="entry name" value="AAA+_ATPase"/>
</dbReference>
<dbReference type="GO" id="GO:0016887">
    <property type="term" value="F:ATP hydrolysis activity"/>
    <property type="evidence" value="ECO:0007669"/>
    <property type="project" value="InterPro"/>
</dbReference>
<dbReference type="PANTHER" id="PTHR42939:SF1">
    <property type="entry name" value="ABC TRANSPORTER ATP-BINDING PROTEIN ALBC-RELATED"/>
    <property type="match status" value="1"/>
</dbReference>
<sequence length="278" mass="31196">MISLQHLHFAYNKAVPILQDVNLELSPGRIYGLLGKNGVGKSSLMYNMCGLLFPSSGSCSVLGHTPSRRDPAFLQQVCLLPEDFEMPAMSIDQYIRLYAPFYPAFSSDAFEGHLQTFGIPRQQSLPALSHGQQKKVLISFTLATNARLILMDEPTNGLDVPSKRQFRKVIAGSLREDQSIVISTHQVKDLDSLIDEVLILEDHRIILQEAISSITEKLSFRQVMSLEETEAPIYSEGALKGYAVVAVNRKAEQSRMDMEMFFNAVMTEKEKILPLFNR</sequence>
<dbReference type="RefSeq" id="WP_120518338.1">
    <property type="nucleotide sequence ID" value="NZ_QXZY01000012.1"/>
</dbReference>
<reference evidence="6" key="1">
    <citation type="submission" date="2018-11" db="EMBL/GenBank/DDBJ databases">
        <title>Chitinophaga lutea sp.nov., isolate from arsenic contaminated soil.</title>
        <authorList>
            <person name="Zong Y."/>
        </authorList>
    </citation>
    <scope>NUCLEOTIDE SEQUENCE [LARGE SCALE GENOMIC DNA]</scope>
    <source>
        <strain evidence="6">YLT18</strain>
    </source>
</reference>
<dbReference type="SMART" id="SM00382">
    <property type="entry name" value="AAA"/>
    <property type="match status" value="1"/>
</dbReference>
<dbReference type="EMBL" id="RMBX01000012">
    <property type="protein sequence ID" value="RPD39189.1"/>
    <property type="molecule type" value="Genomic_DNA"/>
</dbReference>
<feature type="domain" description="ABC transporter" evidence="4">
    <location>
        <begin position="2"/>
        <end position="227"/>
    </location>
</feature>
<keyword evidence="2" id="KW-0547">Nucleotide-binding</keyword>
<gene>
    <name evidence="5" type="ORF">EG028_21495</name>
</gene>
<dbReference type="PANTHER" id="PTHR42939">
    <property type="entry name" value="ABC TRANSPORTER ATP-BINDING PROTEIN ALBC-RELATED"/>
    <property type="match status" value="1"/>
</dbReference>
<accession>A0A3N4MHS2</accession>
<dbReference type="OrthoDB" id="9785229at2"/>
<evidence type="ECO:0000313" key="5">
    <source>
        <dbReference type="EMBL" id="RPD39189.1"/>
    </source>
</evidence>
<dbReference type="Gene3D" id="3.40.50.300">
    <property type="entry name" value="P-loop containing nucleotide triphosphate hydrolases"/>
    <property type="match status" value="1"/>
</dbReference>
<evidence type="ECO:0000313" key="6">
    <source>
        <dbReference type="Proteomes" id="UP000279089"/>
    </source>
</evidence>
<keyword evidence="6" id="KW-1185">Reference proteome</keyword>
<dbReference type="GO" id="GO:0005524">
    <property type="term" value="F:ATP binding"/>
    <property type="evidence" value="ECO:0007669"/>
    <property type="project" value="UniProtKB-KW"/>
</dbReference>
<keyword evidence="3 5" id="KW-0067">ATP-binding</keyword>
<dbReference type="SUPFAM" id="SSF52540">
    <property type="entry name" value="P-loop containing nucleoside triphosphate hydrolases"/>
    <property type="match status" value="1"/>
</dbReference>
<dbReference type="Pfam" id="PF00005">
    <property type="entry name" value="ABC_tran"/>
    <property type="match status" value="1"/>
</dbReference>